<evidence type="ECO:0000313" key="7">
    <source>
        <dbReference type="Proteomes" id="UP001304671"/>
    </source>
</evidence>
<dbReference type="EC" id="4.3.1.7" evidence="5"/>
<keyword evidence="1 5" id="KW-0846">Cobalamin</keyword>
<dbReference type="Gene3D" id="1.10.30.40">
    <property type="entry name" value="Ethanolamine ammonia-lyase light chain (EutC), N-terminal domain"/>
    <property type="match status" value="1"/>
</dbReference>
<comment type="subcellular location">
    <subcellularLocation>
        <location evidence="5">Bacterial microcompartment</location>
    </subcellularLocation>
</comment>
<dbReference type="Pfam" id="PF05985">
    <property type="entry name" value="EutC"/>
    <property type="match status" value="1"/>
</dbReference>
<dbReference type="InterPro" id="IPR042251">
    <property type="entry name" value="EutC_C"/>
</dbReference>
<dbReference type="InterPro" id="IPR009246">
    <property type="entry name" value="EutC"/>
</dbReference>
<dbReference type="EMBL" id="JAYFUL010000047">
    <property type="protein sequence ID" value="MEA5260198.1"/>
    <property type="molecule type" value="Genomic_DNA"/>
</dbReference>
<dbReference type="PIRSF" id="PIRSF018982">
    <property type="entry name" value="EutC"/>
    <property type="match status" value="1"/>
</dbReference>
<keyword evidence="2 5" id="KW-0456">Lyase</keyword>
<comment type="cofactor">
    <cofactor evidence="5">
        <name>adenosylcob(III)alamin</name>
        <dbReference type="ChEBI" id="CHEBI:18408"/>
    </cofactor>
    <text evidence="5">Binds between the large and small subunits.</text>
</comment>
<dbReference type="HAMAP" id="MF_00601">
    <property type="entry name" value="EutC"/>
    <property type="match status" value="1"/>
</dbReference>
<evidence type="ECO:0000256" key="5">
    <source>
        <dbReference type="HAMAP-Rule" id="MF_00601"/>
    </source>
</evidence>
<dbReference type="Gene3D" id="3.40.50.11240">
    <property type="entry name" value="Ethanolamine ammonia-lyase light chain (EutC)"/>
    <property type="match status" value="1"/>
</dbReference>
<comment type="catalytic activity">
    <reaction evidence="5">
        <text>ethanolamine = acetaldehyde + NH4(+)</text>
        <dbReference type="Rhea" id="RHEA:15313"/>
        <dbReference type="ChEBI" id="CHEBI:15343"/>
        <dbReference type="ChEBI" id="CHEBI:28938"/>
        <dbReference type="ChEBI" id="CHEBI:57603"/>
        <dbReference type="EC" id="4.3.1.7"/>
    </reaction>
</comment>
<comment type="caution">
    <text evidence="6">The sequence shown here is derived from an EMBL/GenBank/DDBJ whole genome shotgun (WGS) entry which is preliminary data.</text>
</comment>
<dbReference type="PANTHER" id="PTHR39330:SF1">
    <property type="entry name" value="ETHANOLAMINE AMMONIA-LYASE SMALL SUBUNIT"/>
    <property type="match status" value="1"/>
</dbReference>
<evidence type="ECO:0000256" key="4">
    <source>
        <dbReference type="ARBA" id="ARBA00024446"/>
    </source>
</evidence>
<keyword evidence="4 5" id="KW-1283">Bacterial microcompartment</keyword>
<evidence type="ECO:0000256" key="2">
    <source>
        <dbReference type="ARBA" id="ARBA00023239"/>
    </source>
</evidence>
<accession>A0ABU5QSX4</accession>
<feature type="binding site" evidence="5">
    <location>
        <position position="180"/>
    </location>
    <ligand>
        <name>adenosylcob(III)alamin</name>
        <dbReference type="ChEBI" id="CHEBI:18408"/>
    </ligand>
</feature>
<name>A0ABU5QSX4_9BACT</name>
<evidence type="ECO:0000256" key="1">
    <source>
        <dbReference type="ARBA" id="ARBA00022628"/>
    </source>
</evidence>
<comment type="similarity">
    <text evidence="5">Belongs to the EutC family.</text>
</comment>
<dbReference type="GO" id="GO:0008851">
    <property type="term" value="F:ethanolamine ammonia-lyase activity"/>
    <property type="evidence" value="ECO:0007669"/>
    <property type="project" value="UniProtKB-EC"/>
</dbReference>
<comment type="subunit">
    <text evidence="5">The basic unit is a heterodimer which dimerizes to form tetramers. The heterotetramers trimerize; 6 large subunits form a core ring with 6 small subunits projecting outwards.</text>
</comment>
<comment type="pathway">
    <text evidence="5">Amine and polyamine degradation; ethanolamine degradation.</text>
</comment>
<dbReference type="NCBIfam" id="NF003971">
    <property type="entry name" value="PRK05465.1"/>
    <property type="match status" value="1"/>
</dbReference>
<feature type="binding site" evidence="5">
    <location>
        <position position="209"/>
    </location>
    <ligand>
        <name>adenosylcob(III)alamin</name>
        <dbReference type="ChEBI" id="CHEBI:18408"/>
    </ligand>
</feature>
<protein>
    <recommendedName>
        <fullName evidence="5">Ethanolamine ammonia-lyase small subunit</fullName>
        <shortName evidence="5">EAL small subunit</shortName>
        <ecNumber evidence="5">4.3.1.7</ecNumber>
    </recommendedName>
</protein>
<proteinExistence type="inferred from homology"/>
<keyword evidence="7" id="KW-1185">Reference proteome</keyword>
<dbReference type="PANTHER" id="PTHR39330">
    <property type="entry name" value="ETHANOLAMINE AMMONIA-LYASE LIGHT CHAIN"/>
    <property type="match status" value="1"/>
</dbReference>
<dbReference type="RefSeq" id="WP_323252489.1">
    <property type="nucleotide sequence ID" value="NZ_JAYFUL010000047.1"/>
</dbReference>
<gene>
    <name evidence="5 6" type="primary">eutC</name>
    <name evidence="6" type="ORF">VB264_20535</name>
</gene>
<dbReference type="InterPro" id="IPR042255">
    <property type="entry name" value="EutC_N"/>
</dbReference>
<sequence>MEINRTVSADQWQFLQNYTPARIARGRAGHSLPTAELLKFQSDHAQARDAVYSEIQISSLQEAFMSNFKIEVLSLQSEVKSRSQYLQRPDLGRTISQISRETLSKKDASEADICFVIADGLSAKAINEHSFPFLQLLLPKLQADNWKIAPICIVEQGRVAIADEIGFLLKASIVVILIGERPGLTSADSMGAYITYQPQVGLTDESRNCVSNIRPEGLNYVLASEKIFYLLNEIKGKKISGVQLKDEMANYKIL</sequence>
<organism evidence="6 7">
    <name type="scientific">Arcicella aquatica</name>
    <dbReference type="NCBI Taxonomy" id="217141"/>
    <lineage>
        <taxon>Bacteria</taxon>
        <taxon>Pseudomonadati</taxon>
        <taxon>Bacteroidota</taxon>
        <taxon>Cytophagia</taxon>
        <taxon>Cytophagales</taxon>
        <taxon>Flectobacillaceae</taxon>
        <taxon>Arcicella</taxon>
    </lineage>
</organism>
<reference evidence="6 7" key="1">
    <citation type="submission" date="2023-12" db="EMBL/GenBank/DDBJ databases">
        <title>Novel species of the genus Arcicella isolated from rivers.</title>
        <authorList>
            <person name="Lu H."/>
        </authorList>
    </citation>
    <scope>NUCLEOTIDE SEQUENCE [LARGE SCALE GENOMIC DNA]</scope>
    <source>
        <strain evidence="6 7">LMG 21963</strain>
    </source>
</reference>
<dbReference type="Proteomes" id="UP001304671">
    <property type="component" value="Unassembled WGS sequence"/>
</dbReference>
<evidence type="ECO:0000313" key="6">
    <source>
        <dbReference type="EMBL" id="MEA5260198.1"/>
    </source>
</evidence>
<evidence type="ECO:0000256" key="3">
    <source>
        <dbReference type="ARBA" id="ARBA00023285"/>
    </source>
</evidence>
<feature type="binding site" evidence="5">
    <location>
        <position position="159"/>
    </location>
    <ligand>
        <name>adenosylcob(III)alamin</name>
        <dbReference type="ChEBI" id="CHEBI:18408"/>
    </ligand>
</feature>
<keyword evidence="3 5" id="KW-0170">Cobalt</keyword>
<comment type="function">
    <text evidence="5">Catalyzes the deamination of various vicinal amino-alcohols to oxo compounds. Allows this organism to utilize ethanolamine as the sole source of nitrogen and carbon in the presence of external vitamin B12.</text>
</comment>